<gene>
    <name evidence="4" type="ORF">FWILDA_LOCUS7871</name>
</gene>
<sequence>MLSTAGWKIVSLLYFVCASSCESNIAYRVVDENSYENKIDVMNQYIFAFSISFGIMVALSIIYFKIKKRYPKLLPLLALSTSFLMIIHDLVAILFKSYLTPRHTSLKSETGLRLSRNNNDEKHNFSPPQTPALFLSNDGRRSSVGLISRAPLSPFLYQPPSPYNAEDQGDEEEGIPQEYVDFNKGGEVNDLSNSINSNVTKPQSSYIPHLNK</sequence>
<feature type="region of interest" description="Disordered" evidence="1">
    <location>
        <begin position="109"/>
        <end position="133"/>
    </location>
</feature>
<keyword evidence="2" id="KW-0472">Membrane</keyword>
<proteinExistence type="predicted"/>
<feature type="transmembrane region" description="Helical" evidence="2">
    <location>
        <begin position="45"/>
        <end position="64"/>
    </location>
</feature>
<keyword evidence="2" id="KW-1133">Transmembrane helix</keyword>
<evidence type="ECO:0000256" key="2">
    <source>
        <dbReference type="SAM" id="Phobius"/>
    </source>
</evidence>
<dbReference type="OrthoDB" id="10381359at2759"/>
<comment type="caution">
    <text evidence="4">The sequence shown here is derived from an EMBL/GenBank/DDBJ whole genome shotgun (WGS) entry which is preliminary data.</text>
</comment>
<keyword evidence="3" id="KW-0732">Signal</keyword>
<organism evidence="4 5">
    <name type="scientific">Funneliformis geosporum</name>
    <dbReference type="NCBI Taxonomy" id="1117311"/>
    <lineage>
        <taxon>Eukaryota</taxon>
        <taxon>Fungi</taxon>
        <taxon>Fungi incertae sedis</taxon>
        <taxon>Mucoromycota</taxon>
        <taxon>Glomeromycotina</taxon>
        <taxon>Glomeromycetes</taxon>
        <taxon>Glomerales</taxon>
        <taxon>Glomeraceae</taxon>
        <taxon>Funneliformis</taxon>
    </lineage>
</organism>
<feature type="compositionally biased region" description="Polar residues" evidence="1">
    <location>
        <begin position="190"/>
        <end position="206"/>
    </location>
</feature>
<dbReference type="Proteomes" id="UP001153678">
    <property type="component" value="Unassembled WGS sequence"/>
</dbReference>
<feature type="region of interest" description="Disordered" evidence="1">
    <location>
        <begin position="182"/>
        <end position="212"/>
    </location>
</feature>
<dbReference type="AlphaFoldDB" id="A0A9W4SQM2"/>
<dbReference type="EMBL" id="CAMKVN010001594">
    <property type="protein sequence ID" value="CAI2177009.1"/>
    <property type="molecule type" value="Genomic_DNA"/>
</dbReference>
<feature type="chain" id="PRO_5040908021" evidence="3">
    <location>
        <begin position="24"/>
        <end position="212"/>
    </location>
</feature>
<evidence type="ECO:0000313" key="5">
    <source>
        <dbReference type="Proteomes" id="UP001153678"/>
    </source>
</evidence>
<reference evidence="4" key="1">
    <citation type="submission" date="2022-08" db="EMBL/GenBank/DDBJ databases">
        <authorList>
            <person name="Kallberg Y."/>
            <person name="Tangrot J."/>
            <person name="Rosling A."/>
        </authorList>
    </citation>
    <scope>NUCLEOTIDE SEQUENCE</scope>
    <source>
        <strain evidence="4">Wild A</strain>
    </source>
</reference>
<evidence type="ECO:0000256" key="1">
    <source>
        <dbReference type="SAM" id="MobiDB-lite"/>
    </source>
</evidence>
<accession>A0A9W4SQM2</accession>
<keyword evidence="5" id="KW-1185">Reference proteome</keyword>
<evidence type="ECO:0000256" key="3">
    <source>
        <dbReference type="SAM" id="SignalP"/>
    </source>
</evidence>
<feature type="transmembrane region" description="Helical" evidence="2">
    <location>
        <begin position="76"/>
        <end position="95"/>
    </location>
</feature>
<name>A0A9W4SQM2_9GLOM</name>
<keyword evidence="2" id="KW-0812">Transmembrane</keyword>
<evidence type="ECO:0000313" key="4">
    <source>
        <dbReference type="EMBL" id="CAI2177009.1"/>
    </source>
</evidence>
<protein>
    <submittedName>
        <fullName evidence="4">8436_t:CDS:1</fullName>
    </submittedName>
</protein>
<feature type="signal peptide" evidence="3">
    <location>
        <begin position="1"/>
        <end position="23"/>
    </location>
</feature>